<proteinExistence type="predicted"/>
<dbReference type="AlphaFoldDB" id="A0ABD1Z5A4"/>
<evidence type="ECO:0000256" key="2">
    <source>
        <dbReference type="SAM" id="MobiDB-lite"/>
    </source>
</evidence>
<evidence type="ECO:0000313" key="4">
    <source>
        <dbReference type="Proteomes" id="UP001605036"/>
    </source>
</evidence>
<dbReference type="PANTHER" id="PTHR36080:SF1">
    <property type="entry name" value="DBJ|BAA96220.1"/>
    <property type="match status" value="1"/>
</dbReference>
<evidence type="ECO:0000313" key="3">
    <source>
        <dbReference type="EMBL" id="KAL2642959.1"/>
    </source>
</evidence>
<comment type="caution">
    <text evidence="3">The sequence shown here is derived from an EMBL/GenBank/DDBJ whole genome shotgun (WGS) entry which is preliminary data.</text>
</comment>
<reference evidence="3 4" key="1">
    <citation type="submission" date="2024-09" db="EMBL/GenBank/DDBJ databases">
        <title>Chromosome-scale assembly of Riccia fluitans.</title>
        <authorList>
            <person name="Paukszto L."/>
            <person name="Sawicki J."/>
            <person name="Karawczyk K."/>
            <person name="Piernik-Szablinska J."/>
            <person name="Szczecinska M."/>
            <person name="Mazdziarz M."/>
        </authorList>
    </citation>
    <scope>NUCLEOTIDE SEQUENCE [LARGE SCALE GENOMIC DNA]</scope>
    <source>
        <strain evidence="3">Rf_01</strain>
        <tissue evidence="3">Aerial parts of the thallus</tissue>
    </source>
</reference>
<name>A0ABD1Z5A4_9MARC</name>
<sequence length="192" mass="21436">MRAERVLGGSGSGSRSEDIGGADLGPPSVQRMGTRGENGGSESERWNAALSNLTEIGTSIGLLQDLLLGKAVYVDEDVFAQASAQSQQFRVVKTQERRIRDLEKELDAAVSASRYARAEKREAENLQRQAEARSHEVLRELEDTSQVFKLHMEELRMKQAELEKKEADLKVLQAIIETMRNEPRGSRQRKPS</sequence>
<feature type="region of interest" description="Disordered" evidence="2">
    <location>
        <begin position="1"/>
        <end position="46"/>
    </location>
</feature>
<evidence type="ECO:0000256" key="1">
    <source>
        <dbReference type="SAM" id="Coils"/>
    </source>
</evidence>
<dbReference type="EMBL" id="JBHFFA010000002">
    <property type="protein sequence ID" value="KAL2642959.1"/>
    <property type="molecule type" value="Genomic_DNA"/>
</dbReference>
<gene>
    <name evidence="3" type="ORF">R1flu_010546</name>
</gene>
<keyword evidence="4" id="KW-1185">Reference proteome</keyword>
<dbReference type="Proteomes" id="UP001605036">
    <property type="component" value="Unassembled WGS sequence"/>
</dbReference>
<protein>
    <submittedName>
        <fullName evidence="3">Uncharacterized protein</fullName>
    </submittedName>
</protein>
<keyword evidence="1" id="KW-0175">Coiled coil</keyword>
<feature type="coiled-coil region" evidence="1">
    <location>
        <begin position="92"/>
        <end position="182"/>
    </location>
</feature>
<accession>A0ABD1Z5A4</accession>
<organism evidence="3 4">
    <name type="scientific">Riccia fluitans</name>
    <dbReference type="NCBI Taxonomy" id="41844"/>
    <lineage>
        <taxon>Eukaryota</taxon>
        <taxon>Viridiplantae</taxon>
        <taxon>Streptophyta</taxon>
        <taxon>Embryophyta</taxon>
        <taxon>Marchantiophyta</taxon>
        <taxon>Marchantiopsida</taxon>
        <taxon>Marchantiidae</taxon>
        <taxon>Marchantiales</taxon>
        <taxon>Ricciaceae</taxon>
        <taxon>Riccia</taxon>
    </lineage>
</organism>
<dbReference type="PANTHER" id="PTHR36080">
    <property type="entry name" value="DBJ|BAA96220.1"/>
    <property type="match status" value="1"/>
</dbReference>